<dbReference type="EMBL" id="BSXS01009164">
    <property type="protein sequence ID" value="GME94795.1"/>
    <property type="molecule type" value="Genomic_DNA"/>
</dbReference>
<accession>A0ACB5TU25</accession>
<organism evidence="1 2">
    <name type="scientific">Ambrosiozyma monospora</name>
    <name type="common">Yeast</name>
    <name type="synonym">Endomycopsis monosporus</name>
    <dbReference type="NCBI Taxonomy" id="43982"/>
    <lineage>
        <taxon>Eukaryota</taxon>
        <taxon>Fungi</taxon>
        <taxon>Dikarya</taxon>
        <taxon>Ascomycota</taxon>
        <taxon>Saccharomycotina</taxon>
        <taxon>Pichiomycetes</taxon>
        <taxon>Pichiales</taxon>
        <taxon>Pichiaceae</taxon>
        <taxon>Ambrosiozyma</taxon>
    </lineage>
</organism>
<comment type="caution">
    <text evidence="1">The sequence shown here is derived from an EMBL/GenBank/DDBJ whole genome shotgun (WGS) entry which is preliminary data.</text>
</comment>
<keyword evidence="2" id="KW-1185">Reference proteome</keyword>
<sequence>MMVVQKQKNQDEISEEAKSRSITTQPQFDNVYNKDSFFLAHQLSMNPLPPPLSMPLFVFVELSAEVFMLFIFALAALANICSGLKLAFG</sequence>
<protein>
    <submittedName>
        <fullName evidence="1">Unnamed protein product</fullName>
    </submittedName>
</protein>
<proteinExistence type="predicted"/>
<gene>
    <name evidence="1" type="ORF">Amon02_000965400</name>
</gene>
<name>A0ACB5TU25_AMBMO</name>
<evidence type="ECO:0000313" key="1">
    <source>
        <dbReference type="EMBL" id="GME94795.1"/>
    </source>
</evidence>
<evidence type="ECO:0000313" key="2">
    <source>
        <dbReference type="Proteomes" id="UP001165064"/>
    </source>
</evidence>
<reference evidence="1" key="1">
    <citation type="submission" date="2023-04" db="EMBL/GenBank/DDBJ databases">
        <title>Ambrosiozyma monospora NBRC 10751.</title>
        <authorList>
            <person name="Ichikawa N."/>
            <person name="Sato H."/>
            <person name="Tonouchi N."/>
        </authorList>
    </citation>
    <scope>NUCLEOTIDE SEQUENCE</scope>
    <source>
        <strain evidence="1">NBRC 10751</strain>
    </source>
</reference>
<dbReference type="Proteomes" id="UP001165064">
    <property type="component" value="Unassembled WGS sequence"/>
</dbReference>